<gene>
    <name evidence="1" type="ORF">BKK47_03650</name>
</gene>
<keyword evidence="2" id="KW-1185">Reference proteome</keyword>
<dbReference type="RefSeq" id="WP_077493568.1">
    <property type="nucleotide sequence ID" value="NZ_MLHG01000020.1"/>
</dbReference>
<reference evidence="1 2" key="1">
    <citation type="submission" date="2016-10" db="EMBL/GenBank/DDBJ databases">
        <title>Rodentibacter gen. nov. and new species.</title>
        <authorList>
            <person name="Christensen H."/>
        </authorList>
    </citation>
    <scope>NUCLEOTIDE SEQUENCE [LARGE SCALE GENOMIC DNA]</scope>
    <source>
        <strain evidence="1 2">Ppn418</strain>
    </source>
</reference>
<dbReference type="STRING" id="1908257.BKK47_03650"/>
<accession>A0A1V3IIA4</accession>
<sequence>MKPLIKKPLPFVEKWLVLPKIYHWGFFVCCLSAVNFSVLLEGWKNEQQRQTLEQEIAQQSTELVHQEKLLSTLKKHSDQRELSPQLTKQIVTLDEQIHRLLGDEIELIVYQWDFSSQPILQIQLEGQFQYSYHFLTALLAQQSPLSFVQLTMEKKENGKLQSHLILQLKREE</sequence>
<organism evidence="1 2">
    <name type="scientific">Rodentibacter mrazii</name>
    <dbReference type="NCBI Taxonomy" id="1908257"/>
    <lineage>
        <taxon>Bacteria</taxon>
        <taxon>Pseudomonadati</taxon>
        <taxon>Pseudomonadota</taxon>
        <taxon>Gammaproteobacteria</taxon>
        <taxon>Pasteurellales</taxon>
        <taxon>Pasteurellaceae</taxon>
        <taxon>Rodentibacter</taxon>
    </lineage>
</organism>
<evidence type="ECO:0008006" key="3">
    <source>
        <dbReference type="Google" id="ProtNLM"/>
    </source>
</evidence>
<proteinExistence type="predicted"/>
<evidence type="ECO:0000313" key="1">
    <source>
        <dbReference type="EMBL" id="OOF40506.1"/>
    </source>
</evidence>
<dbReference type="AlphaFoldDB" id="A0A1V3IIA4"/>
<protein>
    <recommendedName>
        <fullName evidence="3">Competence protein C</fullName>
    </recommendedName>
</protein>
<dbReference type="Proteomes" id="UP000189426">
    <property type="component" value="Unassembled WGS sequence"/>
</dbReference>
<dbReference type="EMBL" id="MLHG01000020">
    <property type="protein sequence ID" value="OOF40506.1"/>
    <property type="molecule type" value="Genomic_DNA"/>
</dbReference>
<comment type="caution">
    <text evidence="1">The sequence shown here is derived from an EMBL/GenBank/DDBJ whole genome shotgun (WGS) entry which is preliminary data.</text>
</comment>
<name>A0A1V3IIA4_9PAST</name>
<evidence type="ECO:0000313" key="2">
    <source>
        <dbReference type="Proteomes" id="UP000189426"/>
    </source>
</evidence>